<evidence type="ECO:0000256" key="10">
    <source>
        <dbReference type="ARBA" id="ARBA00023284"/>
    </source>
</evidence>
<evidence type="ECO:0000256" key="12">
    <source>
        <dbReference type="RuleBase" id="RU361130"/>
    </source>
</evidence>
<dbReference type="CDD" id="cd02981">
    <property type="entry name" value="PDI_b_family"/>
    <property type="match status" value="1"/>
</dbReference>
<keyword evidence="7" id="KW-0256">Endoplasmic reticulum</keyword>
<dbReference type="AlphaFoldDB" id="A0A023GD75"/>
<evidence type="ECO:0000259" key="14">
    <source>
        <dbReference type="PROSITE" id="PS51352"/>
    </source>
</evidence>
<sequence>TFIAWRLSLVRGGGVCIVLSPFICSVNSYQRLQHDLFKVLRLLCCVAAISCADYETEEMSSSLRRPTLTKASRTTRMCLSSSTPLVWALQGHGSRLCQGRQDARGEGSDIKLAKVDATVESKLAEQHEIHGYPTLKFFRDGQPLEYKGGRTAEEMIRWLKKKTGPAAQTLSTVDEAKAFVDSAEVAIVGFFKDHASEEAQQFMKAADAVDRHIFAITSEDAIYKELGANKDGVMLFKKFDEGKNTLDQEVTSENVQNFVQLNSLPLVVEFTHESAQNVFSGQIRQHNLLFISKKSGDFKKLLDDFREAAKDFKHKVLFVTIDIDDEDHERILEFFGLKKEEAPAMRFIKLEGDMTRFKPETDSLKAEDIKAFVQGVLDGKIKQSLLSQDLPEDWDKHPVKVVVQKNFDEVVFDKSKDVLVEFYAPWCGHCKQLAPIYDELAEKYKDRKDILIVKMDATANELEHTKVGSYPTIRLYRKETNEVVQYNGERTLEGLSKFIDTNGEYGQAPPEQIEEEEEEDEDKDDEKLRDEL</sequence>
<keyword evidence="9 12" id="KW-0413">Isomerase</keyword>
<dbReference type="EC" id="5.3.4.1" evidence="4 12"/>
<dbReference type="SUPFAM" id="SSF52833">
    <property type="entry name" value="Thioredoxin-like"/>
    <property type="match status" value="4"/>
</dbReference>
<keyword evidence="5" id="KW-0732">Signal</keyword>
<protein>
    <recommendedName>
        <fullName evidence="4 12">Protein disulfide-isomerase</fullName>
        <ecNumber evidence="4 12">5.3.4.1</ecNumber>
    </recommendedName>
</protein>
<evidence type="ECO:0000256" key="3">
    <source>
        <dbReference type="ARBA" id="ARBA00006347"/>
    </source>
</evidence>
<evidence type="ECO:0000256" key="2">
    <source>
        <dbReference type="ARBA" id="ARBA00004319"/>
    </source>
</evidence>
<dbReference type="EMBL" id="GBBM01003302">
    <property type="protein sequence ID" value="JAC32116.1"/>
    <property type="molecule type" value="mRNA"/>
</dbReference>
<dbReference type="Pfam" id="PF00085">
    <property type="entry name" value="Thioredoxin"/>
    <property type="match status" value="2"/>
</dbReference>
<dbReference type="Gene3D" id="3.40.30.10">
    <property type="entry name" value="Glutaredoxin"/>
    <property type="match status" value="4"/>
</dbReference>
<feature type="region of interest" description="Disordered" evidence="13">
    <location>
        <begin position="498"/>
        <end position="532"/>
    </location>
</feature>
<evidence type="ECO:0000256" key="6">
    <source>
        <dbReference type="ARBA" id="ARBA00022737"/>
    </source>
</evidence>
<evidence type="ECO:0000313" key="15">
    <source>
        <dbReference type="EMBL" id="JAC32116.1"/>
    </source>
</evidence>
<evidence type="ECO:0000256" key="1">
    <source>
        <dbReference type="ARBA" id="ARBA00001182"/>
    </source>
</evidence>
<dbReference type="FunFam" id="3.40.30.10:FF:000030">
    <property type="entry name" value="Protein disulfide-isomerase"/>
    <property type="match status" value="1"/>
</dbReference>
<evidence type="ECO:0000256" key="5">
    <source>
        <dbReference type="ARBA" id="ARBA00022729"/>
    </source>
</evidence>
<evidence type="ECO:0000256" key="11">
    <source>
        <dbReference type="RuleBase" id="RU004208"/>
    </source>
</evidence>
<dbReference type="PANTHER" id="PTHR18929">
    <property type="entry name" value="PROTEIN DISULFIDE ISOMERASE"/>
    <property type="match status" value="1"/>
</dbReference>
<dbReference type="FunFam" id="3.40.30.10:FF:000027">
    <property type="entry name" value="protein disulfide-isomerase A2"/>
    <property type="match status" value="1"/>
</dbReference>
<dbReference type="GO" id="GO:0051213">
    <property type="term" value="F:dioxygenase activity"/>
    <property type="evidence" value="ECO:0007669"/>
    <property type="project" value="UniProtKB-KW"/>
</dbReference>
<dbReference type="CDD" id="cd02995">
    <property type="entry name" value="PDI_a_PDI_a'_C"/>
    <property type="match status" value="1"/>
</dbReference>
<accession>A0A023GD75</accession>
<feature type="non-terminal residue" evidence="15">
    <location>
        <position position="1"/>
    </location>
</feature>
<dbReference type="NCBIfam" id="TIGR01130">
    <property type="entry name" value="ER_PDI_fam"/>
    <property type="match status" value="1"/>
</dbReference>
<dbReference type="PANTHER" id="PTHR18929:SF240">
    <property type="entry name" value="PROTEIN DISULFIDE-ISOMERASE"/>
    <property type="match status" value="1"/>
</dbReference>
<name>A0A023GD75_AMBTT</name>
<dbReference type="InterPro" id="IPR005792">
    <property type="entry name" value="Prot_disulphide_isomerase"/>
</dbReference>
<keyword evidence="15" id="KW-0223">Dioxygenase</keyword>
<evidence type="ECO:0000256" key="9">
    <source>
        <dbReference type="ARBA" id="ARBA00023235"/>
    </source>
</evidence>
<dbReference type="GO" id="GO:0006457">
    <property type="term" value="P:protein folding"/>
    <property type="evidence" value="ECO:0007669"/>
    <property type="project" value="TreeGrafter"/>
</dbReference>
<comment type="similarity">
    <text evidence="3 11">Belongs to the protein disulfide isomerase family.</text>
</comment>
<organism evidence="15">
    <name type="scientific">Amblyomma triste</name>
    <name type="common">Neotropical tick</name>
    <dbReference type="NCBI Taxonomy" id="251400"/>
    <lineage>
        <taxon>Eukaryota</taxon>
        <taxon>Metazoa</taxon>
        <taxon>Ecdysozoa</taxon>
        <taxon>Arthropoda</taxon>
        <taxon>Chelicerata</taxon>
        <taxon>Arachnida</taxon>
        <taxon>Acari</taxon>
        <taxon>Parasitiformes</taxon>
        <taxon>Ixodida</taxon>
        <taxon>Ixodoidea</taxon>
        <taxon>Ixodidae</taxon>
        <taxon>Amblyomminae</taxon>
        <taxon>Amblyomma</taxon>
    </lineage>
</organism>
<evidence type="ECO:0000256" key="13">
    <source>
        <dbReference type="SAM" id="MobiDB-lite"/>
    </source>
</evidence>
<dbReference type="PRINTS" id="PR00421">
    <property type="entry name" value="THIOREDOXIN"/>
</dbReference>
<dbReference type="Pfam" id="PF13848">
    <property type="entry name" value="Thioredoxin_6"/>
    <property type="match status" value="1"/>
</dbReference>
<dbReference type="InterPro" id="IPR036249">
    <property type="entry name" value="Thioredoxin-like_sf"/>
</dbReference>
<dbReference type="PROSITE" id="PS00194">
    <property type="entry name" value="THIOREDOXIN_1"/>
    <property type="match status" value="1"/>
</dbReference>
<reference evidence="15" key="1">
    <citation type="submission" date="2014-03" db="EMBL/GenBank/DDBJ databases">
        <title>The sialotranscriptome of Amblyomma triste, Amblyomma parvum and Amblyomma cajennense ticks, uncovered by 454-based RNA-seq.</title>
        <authorList>
            <person name="Garcia G.R."/>
            <person name="Gardinassi L.G."/>
            <person name="Ribeiro J.M."/>
            <person name="Anatriello E."/>
            <person name="Ferreira B.R."/>
            <person name="Moreira H.N."/>
            <person name="Mafra C."/>
            <person name="Olegario M.M."/>
            <person name="Szabo P.J."/>
            <person name="Miranda-Santos I.K."/>
            <person name="Maruyama S.R."/>
        </authorList>
    </citation>
    <scope>NUCLEOTIDE SEQUENCE</scope>
    <source>
        <strain evidence="15">Mato Grasso do Sul</strain>
        <tissue evidence="15">Salivary glands</tissue>
    </source>
</reference>
<keyword evidence="10" id="KW-0676">Redox-active center</keyword>
<evidence type="ECO:0000256" key="8">
    <source>
        <dbReference type="ARBA" id="ARBA00023157"/>
    </source>
</evidence>
<comment type="catalytic activity">
    <reaction evidence="1 12">
        <text>Catalyzes the rearrangement of -S-S- bonds in proteins.</text>
        <dbReference type="EC" id="5.3.4.1"/>
    </reaction>
</comment>
<dbReference type="GO" id="GO:0005788">
    <property type="term" value="C:endoplasmic reticulum lumen"/>
    <property type="evidence" value="ECO:0007669"/>
    <property type="project" value="UniProtKB-SubCell"/>
</dbReference>
<keyword evidence="6" id="KW-0677">Repeat</keyword>
<dbReference type="FunFam" id="3.40.30.10:FF:000042">
    <property type="entry name" value="protein disulfide-isomerase A2"/>
    <property type="match status" value="1"/>
</dbReference>
<comment type="subcellular location">
    <subcellularLocation>
        <location evidence="2">Endoplasmic reticulum lumen</location>
    </subcellularLocation>
</comment>
<keyword evidence="15" id="KW-0560">Oxidoreductase</keyword>
<dbReference type="InterPro" id="IPR017937">
    <property type="entry name" value="Thioredoxin_CS"/>
</dbReference>
<dbReference type="GO" id="GO:0034976">
    <property type="term" value="P:response to endoplasmic reticulum stress"/>
    <property type="evidence" value="ECO:0007669"/>
    <property type="project" value="TreeGrafter"/>
</dbReference>
<feature type="compositionally biased region" description="Acidic residues" evidence="13">
    <location>
        <begin position="512"/>
        <end position="524"/>
    </location>
</feature>
<dbReference type="PROSITE" id="PS51352">
    <property type="entry name" value="THIOREDOXIN_2"/>
    <property type="match status" value="1"/>
</dbReference>
<keyword evidence="8" id="KW-1015">Disulfide bond</keyword>
<dbReference type="CDD" id="cd02982">
    <property type="entry name" value="PDI_b'_family"/>
    <property type="match status" value="1"/>
</dbReference>
<dbReference type="NCBIfam" id="TIGR01126">
    <property type="entry name" value="pdi_dom"/>
    <property type="match status" value="1"/>
</dbReference>
<dbReference type="CDD" id="cd02961">
    <property type="entry name" value="PDI_a_family"/>
    <property type="match status" value="1"/>
</dbReference>
<proteinExistence type="evidence at transcript level"/>
<dbReference type="InterPro" id="IPR013766">
    <property type="entry name" value="Thioredoxin_domain"/>
</dbReference>
<evidence type="ECO:0000256" key="7">
    <source>
        <dbReference type="ARBA" id="ARBA00022824"/>
    </source>
</evidence>
<dbReference type="InterPro" id="IPR005788">
    <property type="entry name" value="PDI_thioredoxin-like_dom"/>
</dbReference>
<dbReference type="GO" id="GO:0003756">
    <property type="term" value="F:protein disulfide isomerase activity"/>
    <property type="evidence" value="ECO:0007669"/>
    <property type="project" value="UniProtKB-EC"/>
</dbReference>
<evidence type="ECO:0000256" key="4">
    <source>
        <dbReference type="ARBA" id="ARBA00012723"/>
    </source>
</evidence>
<feature type="domain" description="Thioredoxin" evidence="14">
    <location>
        <begin position="360"/>
        <end position="504"/>
    </location>
</feature>